<dbReference type="CDD" id="cd01025">
    <property type="entry name" value="TOPRIM_recR"/>
    <property type="match status" value="1"/>
</dbReference>
<dbReference type="InterPro" id="IPR000093">
    <property type="entry name" value="DNA_Rcmb_RecR"/>
</dbReference>
<evidence type="ECO:0000256" key="5">
    <source>
        <dbReference type="ARBA" id="ARBA00023172"/>
    </source>
</evidence>
<sequence length="194" mass="21243">MDISRLISLFSKLPGLGPASSRRIVLHLLRHRHDVMTPLANGIRELEESTKECEICFNLDVTSPCSICTDSRRDKSLLCIVEELGDLWAFEKGRIYQGMYHVLGGVLSALSGVGPEDLNMSSIPERVRLHGVKEVIVATGSDMDGQVTCHYIAQSIKSTGVKVTRLACGIPLGGEIDYLDEGTLRAALSSRYII</sequence>
<gene>
    <name evidence="7 9" type="primary">recR</name>
    <name evidence="10" type="ORF">ANAPC1_00755</name>
    <name evidence="9" type="ORF">ANAPHAGO_00221</name>
</gene>
<dbReference type="SMR" id="A0A098EG96"/>
<keyword evidence="3 7" id="KW-0863">Zinc-finger</keyword>
<organism evidence="9 11">
    <name type="scientific">Anaplasma phagocytophilum</name>
    <name type="common">Ehrlichia phagocytophila</name>
    <dbReference type="NCBI Taxonomy" id="948"/>
    <lineage>
        <taxon>Bacteria</taxon>
        <taxon>Pseudomonadati</taxon>
        <taxon>Pseudomonadota</taxon>
        <taxon>Alphaproteobacteria</taxon>
        <taxon>Rickettsiales</taxon>
        <taxon>Anaplasmataceae</taxon>
        <taxon>Anaplasma</taxon>
        <taxon>phagocytophilum group</taxon>
    </lineage>
</organism>
<dbReference type="PROSITE" id="PS01300">
    <property type="entry name" value="RECR"/>
    <property type="match status" value="1"/>
</dbReference>
<dbReference type="Pfam" id="PF02132">
    <property type="entry name" value="RecR_ZnF"/>
    <property type="match status" value="1"/>
</dbReference>
<evidence type="ECO:0000313" key="11">
    <source>
        <dbReference type="Proteomes" id="UP000055047"/>
    </source>
</evidence>
<dbReference type="InterPro" id="IPR034137">
    <property type="entry name" value="TOPRIM_RecR"/>
</dbReference>
<accession>A0A098EG96</accession>
<dbReference type="PANTHER" id="PTHR30446">
    <property type="entry name" value="RECOMBINATION PROTEIN RECR"/>
    <property type="match status" value="1"/>
</dbReference>
<dbReference type="GO" id="GO:0006310">
    <property type="term" value="P:DNA recombination"/>
    <property type="evidence" value="ECO:0007669"/>
    <property type="project" value="UniProtKB-UniRule"/>
</dbReference>
<dbReference type="GO" id="GO:0006281">
    <property type="term" value="P:DNA repair"/>
    <property type="evidence" value="ECO:0007669"/>
    <property type="project" value="UniProtKB-UniRule"/>
</dbReference>
<protein>
    <recommendedName>
        <fullName evidence="7">Recombination protein RecR</fullName>
    </recommendedName>
</protein>
<dbReference type="Proteomes" id="UP000078419">
    <property type="component" value="Unassembled WGS sequence"/>
</dbReference>
<evidence type="ECO:0000256" key="6">
    <source>
        <dbReference type="ARBA" id="ARBA00023204"/>
    </source>
</evidence>
<evidence type="ECO:0000313" key="9">
    <source>
        <dbReference type="EMBL" id="CEG20371.1"/>
    </source>
</evidence>
<dbReference type="Pfam" id="PF21176">
    <property type="entry name" value="RecR_HhH"/>
    <property type="match status" value="1"/>
</dbReference>
<dbReference type="HAMAP" id="MF_00017">
    <property type="entry name" value="RecR"/>
    <property type="match status" value="1"/>
</dbReference>
<dbReference type="EMBL" id="FLLR01000027">
    <property type="protein sequence ID" value="SBO14401.1"/>
    <property type="molecule type" value="Genomic_DNA"/>
</dbReference>
<keyword evidence="5 7" id="KW-0233">DNA recombination</keyword>
<dbReference type="PROSITE" id="PS50880">
    <property type="entry name" value="TOPRIM"/>
    <property type="match status" value="1"/>
</dbReference>
<evidence type="ECO:0000313" key="12">
    <source>
        <dbReference type="Proteomes" id="UP000078419"/>
    </source>
</evidence>
<keyword evidence="6 7" id="KW-0234">DNA repair</keyword>
<comment type="similarity">
    <text evidence="7">Belongs to the RecR family.</text>
</comment>
<proteinExistence type="inferred from homology"/>
<evidence type="ECO:0000256" key="2">
    <source>
        <dbReference type="ARBA" id="ARBA00022763"/>
    </source>
</evidence>
<evidence type="ECO:0000256" key="4">
    <source>
        <dbReference type="ARBA" id="ARBA00022833"/>
    </source>
</evidence>
<feature type="domain" description="Toprim" evidence="8">
    <location>
        <begin position="76"/>
        <end position="171"/>
    </location>
</feature>
<dbReference type="RefSeq" id="WP_011451064.1">
    <property type="nucleotide sequence ID" value="NZ_CCXQ01000003.1"/>
</dbReference>
<comment type="function">
    <text evidence="7">May play a role in DNA repair. It seems to be involved in an RecBC-independent recombinational process of DNA repair. It may act with RecF and RecO.</text>
</comment>
<reference evidence="12" key="3">
    <citation type="submission" date="2016-03" db="EMBL/GenBank/DDBJ databases">
        <authorList>
            <person name="Loux Valentin"/>
        </authorList>
    </citation>
    <scope>NUCLEOTIDE SEQUENCE [LARGE SCALE GENOMIC DNA]</scope>
    <source>
        <strain evidence="12">C1</strain>
    </source>
</reference>
<dbReference type="Pfam" id="PF21175">
    <property type="entry name" value="RecR_C"/>
    <property type="match status" value="1"/>
</dbReference>
<evidence type="ECO:0000256" key="7">
    <source>
        <dbReference type="HAMAP-Rule" id="MF_00017"/>
    </source>
</evidence>
<keyword evidence="1 7" id="KW-0479">Metal-binding</keyword>
<keyword evidence="2 7" id="KW-0227">DNA damage</keyword>
<dbReference type="AlphaFoldDB" id="A0A098EG96"/>
<dbReference type="GeneID" id="92748068"/>
<dbReference type="InterPro" id="IPR023627">
    <property type="entry name" value="Rcmb_RecR"/>
</dbReference>
<dbReference type="Gene3D" id="1.10.8.420">
    <property type="entry name" value="RecR Domain 1"/>
    <property type="match status" value="1"/>
</dbReference>
<reference evidence="9 11" key="1">
    <citation type="submission" date="2014-09" db="EMBL/GenBank/DDBJ databases">
        <authorList>
            <person name="Loux Valentin"/>
            <person name="Dugat Thibaut"/>
        </authorList>
    </citation>
    <scope>NUCLEOTIDE SEQUENCE [LARGE SCALE GENOMIC DNA]</scope>
    <source>
        <strain evidence="9 11">BOV-10_179</strain>
    </source>
</reference>
<dbReference type="SMART" id="SM00493">
    <property type="entry name" value="TOPRIM"/>
    <property type="match status" value="1"/>
</dbReference>
<dbReference type="PANTHER" id="PTHR30446:SF0">
    <property type="entry name" value="RECOMBINATION PROTEIN RECR"/>
    <property type="match status" value="1"/>
</dbReference>
<dbReference type="GO" id="GO:0003677">
    <property type="term" value="F:DNA binding"/>
    <property type="evidence" value="ECO:0007669"/>
    <property type="project" value="UniProtKB-UniRule"/>
</dbReference>
<reference evidence="10" key="2">
    <citation type="submission" date="2016-03" db="EMBL/GenBank/DDBJ databases">
        <authorList>
            <person name="Loux V."/>
        </authorList>
    </citation>
    <scope>NUCLEOTIDE SEQUENCE</scope>
    <source>
        <strain evidence="10">C1</strain>
    </source>
</reference>
<evidence type="ECO:0000259" key="8">
    <source>
        <dbReference type="PROSITE" id="PS50880"/>
    </source>
</evidence>
<dbReference type="NCBIfam" id="TIGR00615">
    <property type="entry name" value="recR"/>
    <property type="match status" value="1"/>
</dbReference>
<dbReference type="Gene3D" id="3.40.1360.10">
    <property type="match status" value="1"/>
</dbReference>
<dbReference type="Proteomes" id="UP000055047">
    <property type="component" value="Unassembled WGS sequence"/>
</dbReference>
<feature type="zinc finger region" description="C4-type" evidence="7">
    <location>
        <begin position="53"/>
        <end position="68"/>
    </location>
</feature>
<dbReference type="EMBL" id="CCXQ01000003">
    <property type="protein sequence ID" value="CEG20371.1"/>
    <property type="molecule type" value="Genomic_DNA"/>
</dbReference>
<name>A0A098EG96_ANAPH</name>
<evidence type="ECO:0000313" key="10">
    <source>
        <dbReference type="EMBL" id="SBO14401.1"/>
    </source>
</evidence>
<dbReference type="InterPro" id="IPR006171">
    <property type="entry name" value="TOPRIM_dom"/>
</dbReference>
<dbReference type="SUPFAM" id="SSF111304">
    <property type="entry name" value="Recombination protein RecR"/>
    <property type="match status" value="1"/>
</dbReference>
<dbReference type="GO" id="GO:0008270">
    <property type="term" value="F:zinc ion binding"/>
    <property type="evidence" value="ECO:0007669"/>
    <property type="project" value="UniProtKB-KW"/>
</dbReference>
<evidence type="ECO:0000256" key="1">
    <source>
        <dbReference type="ARBA" id="ARBA00022723"/>
    </source>
</evidence>
<dbReference type="OMA" id="DVMAIEN"/>
<evidence type="ECO:0000256" key="3">
    <source>
        <dbReference type="ARBA" id="ARBA00022771"/>
    </source>
</evidence>
<dbReference type="InterPro" id="IPR015967">
    <property type="entry name" value="Rcmb_RecR_Znf"/>
</dbReference>
<keyword evidence="4 7" id="KW-0862">Zinc</keyword>
<dbReference type="Pfam" id="PF13662">
    <property type="entry name" value="Toprim_4"/>
    <property type="match status" value="1"/>
</dbReference>